<feature type="compositionally biased region" description="Polar residues" evidence="3">
    <location>
        <begin position="226"/>
        <end position="243"/>
    </location>
</feature>
<dbReference type="Pfam" id="PF09736">
    <property type="entry name" value="Bud13"/>
    <property type="match status" value="1"/>
</dbReference>
<dbReference type="GO" id="GO:0005684">
    <property type="term" value="C:U2-type spliceosomal complex"/>
    <property type="evidence" value="ECO:0007669"/>
    <property type="project" value="TreeGrafter"/>
</dbReference>
<evidence type="ECO:0000313" key="5">
    <source>
        <dbReference type="Proteomes" id="UP000183832"/>
    </source>
</evidence>
<dbReference type="PANTHER" id="PTHR31809">
    <property type="entry name" value="BUD13 HOMOLOG"/>
    <property type="match status" value="1"/>
</dbReference>
<organism evidence="4 5">
    <name type="scientific">Clunio marinus</name>
    <dbReference type="NCBI Taxonomy" id="568069"/>
    <lineage>
        <taxon>Eukaryota</taxon>
        <taxon>Metazoa</taxon>
        <taxon>Ecdysozoa</taxon>
        <taxon>Arthropoda</taxon>
        <taxon>Hexapoda</taxon>
        <taxon>Insecta</taxon>
        <taxon>Pterygota</taxon>
        <taxon>Neoptera</taxon>
        <taxon>Endopterygota</taxon>
        <taxon>Diptera</taxon>
        <taxon>Nematocera</taxon>
        <taxon>Chironomoidea</taxon>
        <taxon>Chironomidae</taxon>
        <taxon>Clunio</taxon>
    </lineage>
</organism>
<feature type="compositionally biased region" description="Basic and acidic residues" evidence="3">
    <location>
        <begin position="136"/>
        <end position="152"/>
    </location>
</feature>
<dbReference type="PANTHER" id="PTHR31809:SF0">
    <property type="entry name" value="BUD13 HOMOLOG"/>
    <property type="match status" value="1"/>
</dbReference>
<dbReference type="InterPro" id="IPR051112">
    <property type="entry name" value="CWC26_splicing_factor"/>
</dbReference>
<feature type="compositionally biased region" description="Basic and acidic residues" evidence="3">
    <location>
        <begin position="284"/>
        <end position="308"/>
    </location>
</feature>
<dbReference type="GO" id="GO:0003723">
    <property type="term" value="F:RNA binding"/>
    <property type="evidence" value="ECO:0007669"/>
    <property type="project" value="TreeGrafter"/>
</dbReference>
<feature type="region of interest" description="Disordered" evidence="3">
    <location>
        <begin position="18"/>
        <end position="53"/>
    </location>
</feature>
<dbReference type="EMBL" id="CVRI01000055">
    <property type="protein sequence ID" value="CRL01393.1"/>
    <property type="molecule type" value="Genomic_DNA"/>
</dbReference>
<dbReference type="GO" id="GO:0000398">
    <property type="term" value="P:mRNA splicing, via spliceosome"/>
    <property type="evidence" value="ECO:0007669"/>
    <property type="project" value="TreeGrafter"/>
</dbReference>
<evidence type="ECO:0000256" key="1">
    <source>
        <dbReference type="ARBA" id="ARBA00011069"/>
    </source>
</evidence>
<sequence>MSKISQKDYLKKYLSSDDKLRKKKKKSKDKSHKLGSSKVKIIDDDDFGFNQDDNQIDESELFALNEEAPQIVGIIDERAPEVLMKQEYQDSGKWKKIGNSNAKSSKESSKSNKKQKHSEDESSPNQPKKEKVKRKYSSDESPPRRTNDEKSGRNRRNSSNESPPRKLNRRSQSSDNSPPRRSDKSSRKRKKSSDVSPPRKRRTSSDNSPPRRIKTEMKKERRDSTDNSPLRRQRNRSVSPFRQSRSRWSHDVKKEPKSPTNSPPRSSRMTKTLDGKVSGLQDAKTLKRENDAFKERQEKLFREMKPEMSGRNADIVIRDRRGRNKELELDIESERKKSEAEAVRKKAYDRWGKGLKQIEDQEKRLQEFMHEASKPLARSADDQDLQDHLRDQERLDDPMLEYMRRKKQDKNKKKGVEEKPKYQGQFLDNRFNIRPGYRWDGVDRSNGYEKKYFNMVNSKKSMEEEAYRYSTEDM</sequence>
<feature type="region of interest" description="Disordered" evidence="3">
    <location>
        <begin position="373"/>
        <end position="423"/>
    </location>
</feature>
<feature type="compositionally biased region" description="Basic and acidic residues" evidence="3">
    <location>
        <begin position="213"/>
        <end position="225"/>
    </location>
</feature>
<keyword evidence="5" id="KW-1185">Reference proteome</keyword>
<dbReference type="STRING" id="568069.A0A1J1IS88"/>
<dbReference type="GO" id="GO:0070274">
    <property type="term" value="C:RES complex"/>
    <property type="evidence" value="ECO:0007669"/>
    <property type="project" value="TreeGrafter"/>
</dbReference>
<gene>
    <name evidence="4" type="primary">putative BUD13 homolog</name>
    <name evidence="4" type="ORF">CLUMA_CG014515</name>
</gene>
<comment type="similarity">
    <text evidence="1">Belongs to the CWC26 family.</text>
</comment>
<dbReference type="InterPro" id="IPR018609">
    <property type="entry name" value="Bud13"/>
</dbReference>
<feature type="compositionally biased region" description="Basic and acidic residues" evidence="3">
    <location>
        <begin position="373"/>
        <end position="397"/>
    </location>
</feature>
<evidence type="ECO:0000313" key="4">
    <source>
        <dbReference type="EMBL" id="CRL01393.1"/>
    </source>
</evidence>
<feature type="compositionally biased region" description="Basic residues" evidence="3">
    <location>
        <begin position="21"/>
        <end position="35"/>
    </location>
</feature>
<name>A0A1J1IS88_9DIPT</name>
<evidence type="ECO:0000256" key="3">
    <source>
        <dbReference type="SAM" id="MobiDB-lite"/>
    </source>
</evidence>
<protein>
    <recommendedName>
        <fullName evidence="2">BUD13 homolog</fullName>
    </recommendedName>
</protein>
<dbReference type="OrthoDB" id="6022at2759"/>
<feature type="compositionally biased region" description="Polar residues" evidence="3">
    <location>
        <begin position="258"/>
        <end position="270"/>
    </location>
</feature>
<proteinExistence type="inferred from homology"/>
<feature type="compositionally biased region" description="Basic residues" evidence="3">
    <location>
        <begin position="404"/>
        <end position="413"/>
    </location>
</feature>
<dbReference type="Proteomes" id="UP000183832">
    <property type="component" value="Unassembled WGS sequence"/>
</dbReference>
<reference evidence="4 5" key="1">
    <citation type="submission" date="2015-04" db="EMBL/GenBank/DDBJ databases">
        <authorList>
            <person name="Syromyatnikov M.Y."/>
            <person name="Popov V.N."/>
        </authorList>
    </citation>
    <scope>NUCLEOTIDE SEQUENCE [LARGE SCALE GENOMIC DNA]</scope>
</reference>
<feature type="region of interest" description="Disordered" evidence="3">
    <location>
        <begin position="86"/>
        <end position="316"/>
    </location>
</feature>
<evidence type="ECO:0000256" key="2">
    <source>
        <dbReference type="ARBA" id="ARBA00014454"/>
    </source>
</evidence>
<feature type="compositionally biased region" description="Basic and acidic residues" evidence="3">
    <location>
        <begin position="248"/>
        <end position="257"/>
    </location>
</feature>
<accession>A0A1J1IS88</accession>
<dbReference type="AlphaFoldDB" id="A0A1J1IS88"/>